<sequence length="106" mass="11698">MPEGIYMGTRLSAAAGYLIWEEDGKKTQIAIEKILRAADIPMLTYENVSSLTTLANHFLVLYRTLHAAGVIGDDLLEKGEYDLSFVIESLENMGGSYTDPDLNVLD</sequence>
<proteinExistence type="predicted"/>
<gene>
    <name evidence="1" type="ORF">MM415B04401_0006</name>
</gene>
<reference evidence="1" key="1">
    <citation type="submission" date="2020-03" db="EMBL/GenBank/DDBJ databases">
        <title>The deep terrestrial virosphere.</title>
        <authorList>
            <person name="Holmfeldt K."/>
            <person name="Nilsson E."/>
            <person name="Simone D."/>
            <person name="Lopez-Fernandez M."/>
            <person name="Wu X."/>
            <person name="de Brujin I."/>
            <person name="Lundin D."/>
            <person name="Andersson A."/>
            <person name="Bertilsson S."/>
            <person name="Dopson M."/>
        </authorList>
    </citation>
    <scope>NUCLEOTIDE SEQUENCE</scope>
    <source>
        <strain evidence="1">MM415B04401</strain>
    </source>
</reference>
<dbReference type="EMBL" id="MT143110">
    <property type="protein sequence ID" value="QJA92958.1"/>
    <property type="molecule type" value="Genomic_DNA"/>
</dbReference>
<dbReference type="AlphaFoldDB" id="A0A6M3LIP9"/>
<name>A0A6M3LIP9_9ZZZZ</name>
<accession>A0A6M3LIP9</accession>
<organism evidence="1">
    <name type="scientific">viral metagenome</name>
    <dbReference type="NCBI Taxonomy" id="1070528"/>
    <lineage>
        <taxon>unclassified sequences</taxon>
        <taxon>metagenomes</taxon>
        <taxon>organismal metagenomes</taxon>
    </lineage>
</organism>
<protein>
    <submittedName>
        <fullName evidence="1">Uncharacterized protein</fullName>
    </submittedName>
</protein>
<evidence type="ECO:0000313" key="1">
    <source>
        <dbReference type="EMBL" id="QJA92958.1"/>
    </source>
</evidence>